<dbReference type="Pfam" id="PF05699">
    <property type="entry name" value="Dimer_Tnp_hAT"/>
    <property type="match status" value="1"/>
</dbReference>
<dbReference type="GO" id="GO:0003677">
    <property type="term" value="F:DNA binding"/>
    <property type="evidence" value="ECO:0007669"/>
    <property type="project" value="InterPro"/>
</dbReference>
<dbReference type="EMBL" id="LR862152">
    <property type="protein sequence ID" value="CAD1834595.1"/>
    <property type="molecule type" value="Genomic_DNA"/>
</dbReference>
<organism evidence="4">
    <name type="scientific">Ananas comosus var. bracteatus</name>
    <name type="common">red pineapple</name>
    <dbReference type="NCBI Taxonomy" id="296719"/>
    <lineage>
        <taxon>Eukaryota</taxon>
        <taxon>Viridiplantae</taxon>
        <taxon>Streptophyta</taxon>
        <taxon>Embryophyta</taxon>
        <taxon>Tracheophyta</taxon>
        <taxon>Spermatophyta</taxon>
        <taxon>Magnoliopsida</taxon>
        <taxon>Liliopsida</taxon>
        <taxon>Poales</taxon>
        <taxon>Bromeliaceae</taxon>
        <taxon>Bromelioideae</taxon>
        <taxon>Ananas</taxon>
    </lineage>
</organism>
<evidence type="ECO:0000259" key="3">
    <source>
        <dbReference type="Pfam" id="PF14372"/>
    </source>
</evidence>
<evidence type="ECO:0000259" key="2">
    <source>
        <dbReference type="Pfam" id="PF05699"/>
    </source>
</evidence>
<evidence type="ECO:0000313" key="4">
    <source>
        <dbReference type="EMBL" id="CAD1834595.1"/>
    </source>
</evidence>
<evidence type="ECO:0008006" key="5">
    <source>
        <dbReference type="Google" id="ProtNLM"/>
    </source>
</evidence>
<feature type="domain" description="hAT-like transposase RNase-H fold" evidence="3">
    <location>
        <begin position="205"/>
        <end position="304"/>
    </location>
</feature>
<dbReference type="SMART" id="SM00614">
    <property type="entry name" value="ZnF_BED"/>
    <property type="match status" value="1"/>
</dbReference>
<protein>
    <recommendedName>
        <fullName evidence="5">Zinc finger BED domain-containing protein RICESLEEPER 2-like</fullName>
    </recommendedName>
</protein>
<gene>
    <name evidence="4" type="ORF">CB5_LOCUS17806</name>
</gene>
<evidence type="ECO:0000256" key="1">
    <source>
        <dbReference type="SAM" id="MobiDB-lite"/>
    </source>
</evidence>
<dbReference type="PANTHER" id="PTHR23272:SF177">
    <property type="entry name" value="ZINC FINGER BED DOMAIN-CONTAINING PROTEIN RICESLEEPER 1-LIKE"/>
    <property type="match status" value="1"/>
</dbReference>
<dbReference type="InterPro" id="IPR012337">
    <property type="entry name" value="RNaseH-like_sf"/>
</dbReference>
<name>A0A6V7PV27_ANACO</name>
<dbReference type="InterPro" id="IPR008906">
    <property type="entry name" value="HATC_C_dom"/>
</dbReference>
<dbReference type="InterPro" id="IPR025525">
    <property type="entry name" value="hAT-like_transposase_RNase-H"/>
</dbReference>
<dbReference type="SUPFAM" id="SSF53098">
    <property type="entry name" value="Ribonuclease H-like"/>
    <property type="match status" value="1"/>
</dbReference>
<dbReference type="Pfam" id="PF14372">
    <property type="entry name" value="hAT-like_RNase-H"/>
    <property type="match status" value="1"/>
</dbReference>
<dbReference type="PANTHER" id="PTHR23272">
    <property type="entry name" value="BED FINGER-RELATED"/>
    <property type="match status" value="1"/>
</dbReference>
<sequence length="424" mass="49008">MSTFQEILNCIEESSSDSFSTEVTSSESTSIEMSSSESISIATSSPEFDRIEVRSLEHFDKFYNAEGDLKCKCKYCSREFYCDSRKNGTSSLKNHMGRCKRGPYKEDKTQALVNLRPDSMGHEGEMMGTAADLRFDQRLSGRTSKRAFKAFEVHDPRYRMELESTDGKGTPTDEDWKKVEMLLDFCEFFVLKLAHSQSSDVRPYSFFEFNLMISVNFRKWNGKDDVQFKGMVERLEDKYHKYWNKSYEEYFCCTGNMNLLVSVAAVLDPRKKLEKVELELSERFTTRRLRKKVRKITYDLYNGYEGKSTPHVGKTSDRMRTSGETDHMPEEFRMSTKSQLDNGGRESISKLDRFPVLSQIARDVLAVPINAVPHEYACSTEGFVLGRFRSSLTPKLLQAVICTENWLQPSRMLVDVKEDFEELN</sequence>
<dbReference type="AlphaFoldDB" id="A0A6V7PV27"/>
<dbReference type="GO" id="GO:0046983">
    <property type="term" value="F:protein dimerization activity"/>
    <property type="evidence" value="ECO:0007669"/>
    <property type="project" value="InterPro"/>
</dbReference>
<feature type="domain" description="HAT C-terminal dimerisation" evidence="2">
    <location>
        <begin position="351"/>
        <end position="407"/>
    </location>
</feature>
<accession>A0A6V7PV27</accession>
<feature type="region of interest" description="Disordered" evidence="1">
    <location>
        <begin position="18"/>
        <end position="38"/>
    </location>
</feature>
<proteinExistence type="predicted"/>
<reference evidence="4" key="1">
    <citation type="submission" date="2020-07" db="EMBL/GenBank/DDBJ databases">
        <authorList>
            <person name="Lin J."/>
        </authorList>
    </citation>
    <scope>NUCLEOTIDE SEQUENCE</scope>
</reference>